<organism evidence="1 2">
    <name type="scientific">Araneus ventricosus</name>
    <name type="common">Orbweaver spider</name>
    <name type="synonym">Epeira ventricosa</name>
    <dbReference type="NCBI Taxonomy" id="182803"/>
    <lineage>
        <taxon>Eukaryota</taxon>
        <taxon>Metazoa</taxon>
        <taxon>Ecdysozoa</taxon>
        <taxon>Arthropoda</taxon>
        <taxon>Chelicerata</taxon>
        <taxon>Arachnida</taxon>
        <taxon>Araneae</taxon>
        <taxon>Araneomorphae</taxon>
        <taxon>Entelegynae</taxon>
        <taxon>Araneoidea</taxon>
        <taxon>Araneidae</taxon>
        <taxon>Araneus</taxon>
    </lineage>
</organism>
<evidence type="ECO:0000313" key="2">
    <source>
        <dbReference type="Proteomes" id="UP000499080"/>
    </source>
</evidence>
<reference evidence="1 2" key="1">
    <citation type="journal article" date="2019" name="Sci. Rep.">
        <title>Orb-weaving spider Araneus ventricosus genome elucidates the spidroin gene catalogue.</title>
        <authorList>
            <person name="Kono N."/>
            <person name="Nakamura H."/>
            <person name="Ohtoshi R."/>
            <person name="Moran D.A.P."/>
            <person name="Shinohara A."/>
            <person name="Yoshida Y."/>
            <person name="Fujiwara M."/>
            <person name="Mori M."/>
            <person name="Tomita M."/>
            <person name="Arakawa K."/>
        </authorList>
    </citation>
    <scope>NUCLEOTIDE SEQUENCE [LARGE SCALE GENOMIC DNA]</scope>
</reference>
<comment type="caution">
    <text evidence="1">The sequence shown here is derived from an EMBL/GenBank/DDBJ whole genome shotgun (WGS) entry which is preliminary data.</text>
</comment>
<dbReference type="Proteomes" id="UP000499080">
    <property type="component" value="Unassembled WGS sequence"/>
</dbReference>
<accession>A0A4Y2H8M0</accession>
<sequence>MVPGTGTWGGVQSVRPVVKRMIGAETTSTYSQTSVCPSVCLSARFPMSIQLSRNCNGCRHRACGCVQSVRLSFCSLSHVYSTV</sequence>
<gene>
    <name evidence="1" type="ORF">AVEN_253036_1</name>
</gene>
<proteinExistence type="predicted"/>
<protein>
    <submittedName>
        <fullName evidence="1">Uncharacterized protein</fullName>
    </submittedName>
</protein>
<dbReference type="AlphaFoldDB" id="A0A4Y2H8M0"/>
<dbReference type="EMBL" id="BGPR01001761">
    <property type="protein sequence ID" value="GBM61286.1"/>
    <property type="molecule type" value="Genomic_DNA"/>
</dbReference>
<keyword evidence="2" id="KW-1185">Reference proteome</keyword>
<evidence type="ECO:0000313" key="1">
    <source>
        <dbReference type="EMBL" id="GBM61286.1"/>
    </source>
</evidence>
<name>A0A4Y2H8M0_ARAVE</name>